<organism evidence="1 2">
    <name type="scientific">Chryseolinea serpens</name>
    <dbReference type="NCBI Taxonomy" id="947013"/>
    <lineage>
        <taxon>Bacteria</taxon>
        <taxon>Pseudomonadati</taxon>
        <taxon>Bacteroidota</taxon>
        <taxon>Cytophagia</taxon>
        <taxon>Cytophagales</taxon>
        <taxon>Fulvivirgaceae</taxon>
        <taxon>Chryseolinea</taxon>
    </lineage>
</organism>
<evidence type="ECO:0000313" key="2">
    <source>
        <dbReference type="Proteomes" id="UP000184212"/>
    </source>
</evidence>
<proteinExistence type="predicted"/>
<accession>A0A1M5X2I6</accession>
<dbReference type="AlphaFoldDB" id="A0A1M5X2I6"/>
<name>A0A1M5X2I6_9BACT</name>
<evidence type="ECO:0000313" key="1">
    <source>
        <dbReference type="EMBL" id="SHH93724.1"/>
    </source>
</evidence>
<gene>
    <name evidence="1" type="ORF">SAMN04488109_6237</name>
</gene>
<protein>
    <submittedName>
        <fullName evidence="1">Uncharacterized protein</fullName>
    </submittedName>
</protein>
<dbReference type="Proteomes" id="UP000184212">
    <property type="component" value="Unassembled WGS sequence"/>
</dbReference>
<reference evidence="1 2" key="1">
    <citation type="submission" date="2016-11" db="EMBL/GenBank/DDBJ databases">
        <authorList>
            <person name="Jaros S."/>
            <person name="Januszkiewicz K."/>
            <person name="Wedrychowicz H."/>
        </authorList>
    </citation>
    <scope>NUCLEOTIDE SEQUENCE [LARGE SCALE GENOMIC DNA]</scope>
    <source>
        <strain evidence="1 2">DSM 24574</strain>
    </source>
</reference>
<sequence>MTEWLTVFIFFSNQYFRCVEKDSEFYFIDEISTPSTIYLNLYRVKINGSSFAAPEKRVLQSVNKSCLPWIRKNNIAL</sequence>
<keyword evidence="2" id="KW-1185">Reference proteome</keyword>
<dbReference type="EMBL" id="FQWQ01000005">
    <property type="protein sequence ID" value="SHH93724.1"/>
    <property type="molecule type" value="Genomic_DNA"/>
</dbReference>